<evidence type="ECO:0000313" key="2">
    <source>
        <dbReference type="Proteomes" id="UP001320420"/>
    </source>
</evidence>
<protein>
    <recommendedName>
        <fullName evidence="3">Tesmin/TSO1-like CXC domain-containing protein</fullName>
    </recommendedName>
</protein>
<organism evidence="1 2">
    <name type="scientific">Diatrype stigma</name>
    <dbReference type="NCBI Taxonomy" id="117547"/>
    <lineage>
        <taxon>Eukaryota</taxon>
        <taxon>Fungi</taxon>
        <taxon>Dikarya</taxon>
        <taxon>Ascomycota</taxon>
        <taxon>Pezizomycotina</taxon>
        <taxon>Sordariomycetes</taxon>
        <taxon>Xylariomycetidae</taxon>
        <taxon>Xylariales</taxon>
        <taxon>Diatrypaceae</taxon>
        <taxon>Diatrype</taxon>
    </lineage>
</organism>
<dbReference type="Proteomes" id="UP001320420">
    <property type="component" value="Unassembled WGS sequence"/>
</dbReference>
<proteinExistence type="predicted"/>
<keyword evidence="2" id="KW-1185">Reference proteome</keyword>
<gene>
    <name evidence="1" type="ORF">SLS62_004049</name>
</gene>
<name>A0AAN9YQU7_9PEZI</name>
<accession>A0AAN9YQU7</accession>
<evidence type="ECO:0008006" key="3">
    <source>
        <dbReference type="Google" id="ProtNLM"/>
    </source>
</evidence>
<comment type="caution">
    <text evidence="1">The sequence shown here is derived from an EMBL/GenBank/DDBJ whole genome shotgun (WGS) entry which is preliminary data.</text>
</comment>
<reference evidence="1 2" key="1">
    <citation type="submission" date="2024-02" db="EMBL/GenBank/DDBJ databases">
        <title>De novo assembly and annotation of 12 fungi associated with fruit tree decline syndrome in Ontario, Canada.</title>
        <authorList>
            <person name="Sulman M."/>
            <person name="Ellouze W."/>
            <person name="Ilyukhin E."/>
        </authorList>
    </citation>
    <scope>NUCLEOTIDE SEQUENCE [LARGE SCALE GENOMIC DNA]</scope>
    <source>
        <strain evidence="1 2">M11/M66-122</strain>
    </source>
</reference>
<evidence type="ECO:0000313" key="1">
    <source>
        <dbReference type="EMBL" id="KAK7753951.1"/>
    </source>
</evidence>
<dbReference type="AlphaFoldDB" id="A0AAN9YQU7"/>
<dbReference type="EMBL" id="JAKJXP020000024">
    <property type="protein sequence ID" value="KAK7753951.1"/>
    <property type="molecule type" value="Genomic_DNA"/>
</dbReference>
<sequence length="199" mass="22769">MQSFCGPSGPRYLKNAPVTEVKSELPDRAFVKCRCQSTDKVMACCRGCACSKYGYPCSSVDCGCREACQNPFDNLARIFGTADPSLQPHPCFVTWLLKQTPQRQRAVNVDWLFDNVLMGGWLGMATESRELGPWDDEWEKVGDHPEKRAELKAQLVRFAFADDQLSWWFSFCRNDPTNPFGTWEHSDVSAFFLIRMFFH</sequence>